<protein>
    <recommendedName>
        <fullName evidence="3">Asparagine synthase</fullName>
    </recommendedName>
</protein>
<dbReference type="EMBL" id="CP042305">
    <property type="protein sequence ID" value="QDZ15851.1"/>
    <property type="molecule type" value="Genomic_DNA"/>
</dbReference>
<name>A0A5B8M6M5_9MICO</name>
<dbReference type="KEGG" id="huw:FPZ11_14680"/>
<dbReference type="RefSeq" id="WP_146321885.1">
    <property type="nucleotide sequence ID" value="NZ_CP042305.1"/>
</dbReference>
<evidence type="ECO:0008006" key="3">
    <source>
        <dbReference type="Google" id="ProtNLM"/>
    </source>
</evidence>
<gene>
    <name evidence="1" type="ORF">FPZ11_14680</name>
</gene>
<accession>A0A5B8M6M5</accession>
<evidence type="ECO:0000313" key="1">
    <source>
        <dbReference type="EMBL" id="QDZ15851.1"/>
    </source>
</evidence>
<sequence>MGWFDWLRKRRILKPYNDAAVVEVPQATVEQSVSEGLMISEYAVRLRLKNAIAVDAVVSPREYDALTYLPEASAAYTELADESRQAADRLTEELANTVGRVGRAEHVHDYRRGDESNVRHRLMVATEAATALQQKAGQEEYLLDLIEKARQDAWAEMSASLLDHALQYTPDAPEQLSPVDRDIELASLRAELEALTDE</sequence>
<dbReference type="AlphaFoldDB" id="A0A5B8M6M5"/>
<dbReference type="OrthoDB" id="5118185at2"/>
<organism evidence="1 2">
    <name type="scientific">Humibacter ginsenosidimutans</name>
    <dbReference type="NCBI Taxonomy" id="2599293"/>
    <lineage>
        <taxon>Bacteria</taxon>
        <taxon>Bacillati</taxon>
        <taxon>Actinomycetota</taxon>
        <taxon>Actinomycetes</taxon>
        <taxon>Micrococcales</taxon>
        <taxon>Microbacteriaceae</taxon>
        <taxon>Humibacter</taxon>
    </lineage>
</organism>
<evidence type="ECO:0000313" key="2">
    <source>
        <dbReference type="Proteomes" id="UP000320216"/>
    </source>
</evidence>
<reference evidence="1 2" key="1">
    <citation type="submission" date="2019-07" db="EMBL/GenBank/DDBJ databases">
        <title>Full genome sequence of Humibacter sp. WJ7-1.</title>
        <authorList>
            <person name="Im W.-T."/>
        </authorList>
    </citation>
    <scope>NUCLEOTIDE SEQUENCE [LARGE SCALE GENOMIC DNA]</scope>
    <source>
        <strain evidence="1 2">WJ7-1</strain>
    </source>
</reference>
<dbReference type="Proteomes" id="UP000320216">
    <property type="component" value="Chromosome"/>
</dbReference>
<keyword evidence="2" id="KW-1185">Reference proteome</keyword>
<proteinExistence type="predicted"/>